<feature type="domain" description="Acetyl-coenzyme A synthetase N-terminal" evidence="7">
    <location>
        <begin position="42"/>
        <end position="97"/>
    </location>
</feature>
<dbReference type="InterPro" id="IPR032387">
    <property type="entry name" value="ACAS_N"/>
</dbReference>
<feature type="domain" description="AMP-dependent synthetase/ligase" evidence="5">
    <location>
        <begin position="101"/>
        <end position="477"/>
    </location>
</feature>
<name>A0ABU2BKF5_9MICC</name>
<dbReference type="EMBL" id="JAVDYI010000001">
    <property type="protein sequence ID" value="MDR7359123.1"/>
    <property type="molecule type" value="Genomic_DNA"/>
</dbReference>
<dbReference type="InterPro" id="IPR000873">
    <property type="entry name" value="AMP-dep_synth/lig_dom"/>
</dbReference>
<dbReference type="GO" id="GO:0030729">
    <property type="term" value="F:acetoacetate-CoA ligase activity"/>
    <property type="evidence" value="ECO:0007669"/>
    <property type="project" value="UniProtKB-EC"/>
</dbReference>
<evidence type="ECO:0000256" key="3">
    <source>
        <dbReference type="ARBA" id="ARBA00022741"/>
    </source>
</evidence>
<dbReference type="Gene3D" id="3.40.50.12780">
    <property type="entry name" value="N-terminal domain of ligase-like"/>
    <property type="match status" value="1"/>
</dbReference>
<evidence type="ECO:0000259" key="5">
    <source>
        <dbReference type="Pfam" id="PF00501"/>
    </source>
</evidence>
<dbReference type="SUPFAM" id="SSF56801">
    <property type="entry name" value="Acetyl-CoA synthetase-like"/>
    <property type="match status" value="1"/>
</dbReference>
<sequence>MKNTEPGALLRPAPAREDWSSSQMGRFLEKIEAKTGRHFTDYEDAWAWSVENLEEFWGEVWDHFEIISHAPYTSVLTERTMPGAQWFTGARINFTEHVLRSLARRPQDTMVKSRSQTNGSIDWTGARFTEEIERIQQGLIRHGIKSGDRVAGYLPNIPQTLATYFAVIGLGAIWCCVPPEMGVKGVLGRIGQLDPTLLISIDGYRWGAKDISKLGDLAAVRAELGDIPTVVLPYLDEELDVAAAAPGAESWADFTADHAPAIIEPVPFNHPMTVLFSSGTTGTPKAIVHSHGGLLLEHYKAMGLHFDISEADTAYWFSTTGWMVWNMGASSLLVGACVVLQDGDPNWPTLDGQWSQWSVMAETESTYMGTGAAYLAACAHAGVEPGKKWDLSRLREIQCSGSPLAADVAGWAYDSINPDIVMAPTSGGTDICAAFLGASPLSPVHAGEMACRPLGVAVDSWDHERNSLRGEPGELVATLPMPSMPVFFWNDPDNERYNSSYFDVFEGIWRHGDWLVRTERDSWVITGRSDATLNRGGVRLGTAEFYALLDGHPGVNDAMVMHFEQGGAMGQLVLLVEAADDADTVGLERSIRTALRTQLSPRHVPDHVLFVRSIPRTRTGKRMEIPLKRLVQGGSGGVLDTGVLVNPQDLDETVQSVSRILAGA</sequence>
<dbReference type="NCBIfam" id="NF002937">
    <property type="entry name" value="PRK03584.1"/>
    <property type="match status" value="1"/>
</dbReference>
<dbReference type="EC" id="6.2.1.16" evidence="8"/>
<dbReference type="Pfam" id="PF13193">
    <property type="entry name" value="AMP-binding_C"/>
    <property type="match status" value="1"/>
</dbReference>
<dbReference type="NCBIfam" id="TIGR01217">
    <property type="entry name" value="ac_ac_CoA_syn"/>
    <property type="match status" value="1"/>
</dbReference>
<dbReference type="InterPro" id="IPR005914">
    <property type="entry name" value="Acac_CoA_synth"/>
</dbReference>
<evidence type="ECO:0000259" key="7">
    <source>
        <dbReference type="Pfam" id="PF16177"/>
    </source>
</evidence>
<comment type="similarity">
    <text evidence="1">Belongs to the ATP-dependent AMP-binding enzyme family.</text>
</comment>
<evidence type="ECO:0000259" key="6">
    <source>
        <dbReference type="Pfam" id="PF13193"/>
    </source>
</evidence>
<proteinExistence type="inferred from homology"/>
<dbReference type="Pfam" id="PF00501">
    <property type="entry name" value="AMP-binding"/>
    <property type="match status" value="1"/>
</dbReference>
<dbReference type="PANTHER" id="PTHR42921:SF1">
    <property type="entry name" value="ACETOACETYL-COA SYNTHETASE"/>
    <property type="match status" value="1"/>
</dbReference>
<evidence type="ECO:0000256" key="1">
    <source>
        <dbReference type="ARBA" id="ARBA00006432"/>
    </source>
</evidence>
<organism evidence="8 9">
    <name type="scientific">Paeniglutamicibacter sulfureus</name>
    <dbReference type="NCBI Taxonomy" id="43666"/>
    <lineage>
        <taxon>Bacteria</taxon>
        <taxon>Bacillati</taxon>
        <taxon>Actinomycetota</taxon>
        <taxon>Actinomycetes</taxon>
        <taxon>Micrococcales</taxon>
        <taxon>Micrococcaceae</taxon>
        <taxon>Paeniglutamicibacter</taxon>
    </lineage>
</organism>
<protein>
    <submittedName>
        <fullName evidence="8">Acetoacetyl-CoA synthetase</fullName>
        <ecNumber evidence="8">6.2.1.16</ecNumber>
    </submittedName>
</protein>
<dbReference type="InterPro" id="IPR025110">
    <property type="entry name" value="AMP-bd_C"/>
</dbReference>
<keyword evidence="9" id="KW-1185">Reference proteome</keyword>
<keyword evidence="4" id="KW-0067">ATP-binding</keyword>
<dbReference type="RefSeq" id="WP_264269563.1">
    <property type="nucleotide sequence ID" value="NZ_BAAAWO010000001.1"/>
</dbReference>
<dbReference type="InterPro" id="IPR045851">
    <property type="entry name" value="AMP-bd_C_sf"/>
</dbReference>
<reference evidence="8 9" key="1">
    <citation type="submission" date="2023-07" db="EMBL/GenBank/DDBJ databases">
        <title>Sequencing the genomes of 1000 actinobacteria strains.</title>
        <authorList>
            <person name="Klenk H.-P."/>
        </authorList>
    </citation>
    <scope>NUCLEOTIDE SEQUENCE [LARGE SCALE GENOMIC DNA]</scope>
    <source>
        <strain evidence="8 9">DSM 20167</strain>
    </source>
</reference>
<keyword evidence="3" id="KW-0547">Nucleotide-binding</keyword>
<dbReference type="InterPro" id="IPR042099">
    <property type="entry name" value="ANL_N_sf"/>
</dbReference>
<gene>
    <name evidence="8" type="ORF">J2S64_002814</name>
</gene>
<keyword evidence="2 8" id="KW-0436">Ligase</keyword>
<comment type="caution">
    <text evidence="8">The sequence shown here is derived from an EMBL/GenBank/DDBJ whole genome shotgun (WGS) entry which is preliminary data.</text>
</comment>
<dbReference type="PANTHER" id="PTHR42921">
    <property type="entry name" value="ACETOACETYL-COA SYNTHETASE"/>
    <property type="match status" value="1"/>
</dbReference>
<evidence type="ECO:0000256" key="4">
    <source>
        <dbReference type="ARBA" id="ARBA00022840"/>
    </source>
</evidence>
<evidence type="ECO:0000313" key="8">
    <source>
        <dbReference type="EMBL" id="MDR7359123.1"/>
    </source>
</evidence>
<dbReference type="Pfam" id="PF16177">
    <property type="entry name" value="ACAS_N"/>
    <property type="match status" value="1"/>
</dbReference>
<evidence type="ECO:0000313" key="9">
    <source>
        <dbReference type="Proteomes" id="UP001183817"/>
    </source>
</evidence>
<dbReference type="PROSITE" id="PS00455">
    <property type="entry name" value="AMP_BINDING"/>
    <property type="match status" value="1"/>
</dbReference>
<dbReference type="InterPro" id="IPR020845">
    <property type="entry name" value="AMP-binding_CS"/>
</dbReference>
<evidence type="ECO:0000256" key="2">
    <source>
        <dbReference type="ARBA" id="ARBA00022598"/>
    </source>
</evidence>
<feature type="domain" description="AMP-binding enzyme C-terminal" evidence="6">
    <location>
        <begin position="549"/>
        <end position="621"/>
    </location>
</feature>
<dbReference type="Gene3D" id="3.30.300.30">
    <property type="match status" value="1"/>
</dbReference>
<dbReference type="Proteomes" id="UP001183817">
    <property type="component" value="Unassembled WGS sequence"/>
</dbReference>
<accession>A0ABU2BKF5</accession>